<dbReference type="EMBL" id="KC292026">
    <property type="protein sequence ID" value="AGM11424.1"/>
    <property type="molecule type" value="Genomic_DNA"/>
</dbReference>
<sequence length="293" mass="34123">MREEIRNTIYEIEKSEGIHAISCRSFGSHMMNLDSPESDYDAFLIFAQDASDYATIGGYEDTLTIKRGEIDFQCWNIKKFGELLNDSNPTTLEFLNSPVTYFENPEFIGTLDELREMANANFKPIALYYHYRSMAESNYMKYLKPCIYDTEGERYPIENEDDHYWHTGIGDIPKESDEYEAGNLKQTVKRNLYIMRAILHAKHIRTTHEMPTMDFPKFASENAESLGLGEDEYELLQSFIEKKRNAEAYDHAGNPFEDFIEAELDRELTPENHLDGEMNTEMINDFIKNAIVR</sequence>
<proteinExistence type="predicted"/>
<dbReference type="KEGG" id="vg:16194066"/>
<keyword evidence="1" id="KW-0808">Transferase</keyword>
<evidence type="ECO:0000313" key="1">
    <source>
        <dbReference type="EMBL" id="AGM11424.1"/>
    </source>
</evidence>
<dbReference type="InterPro" id="IPR018775">
    <property type="entry name" value="RlaP"/>
</dbReference>
<dbReference type="PANTHER" id="PTHR34817:SF1">
    <property type="entry name" value="NUCLEOTIDYLTRANSFERASE"/>
    <property type="match status" value="1"/>
</dbReference>
<keyword evidence="2" id="KW-1185">Reference proteome</keyword>
<dbReference type="GeneID" id="16194066"/>
<name>R4T6V9_9CAUD</name>
<dbReference type="Proteomes" id="UP000202786">
    <property type="component" value="Segment"/>
</dbReference>
<accession>R4T6V9</accession>
<protein>
    <submittedName>
        <fullName evidence="1">Nucleotidyltransferase</fullName>
    </submittedName>
</protein>
<organism evidence="1 2">
    <name type="scientific">Halogranum tailed virus 1</name>
    <dbReference type="NCBI Taxonomy" id="1273749"/>
    <lineage>
        <taxon>Viruses</taxon>
        <taxon>Duplodnaviria</taxon>
        <taxon>Heunggongvirae</taxon>
        <taxon>Uroviricota</taxon>
        <taxon>Caudoviricetes</taxon>
        <taxon>Thumleimavirales</taxon>
        <taxon>Halomagnusviridae</taxon>
        <taxon>Hagravirus</taxon>
        <taxon>Hagravirus capitaneum</taxon>
        <taxon>Hagravirus HGTV1</taxon>
    </lineage>
</organism>
<evidence type="ECO:0000313" key="2">
    <source>
        <dbReference type="Proteomes" id="UP000202786"/>
    </source>
</evidence>
<dbReference type="OrthoDB" id="336at128706"/>
<dbReference type="PANTHER" id="PTHR34817">
    <property type="entry name" value="NUCLEOTIDYLTRANSFERASE"/>
    <property type="match status" value="1"/>
</dbReference>
<dbReference type="Pfam" id="PF10127">
    <property type="entry name" value="RlaP"/>
    <property type="match status" value="1"/>
</dbReference>
<reference evidence="1 2" key="1">
    <citation type="submission" date="2012-12" db="EMBL/GenBank/DDBJ databases">
        <authorList>
            <person name="Sencilo A."/>
            <person name="Jacobs-Sera D."/>
            <person name="Russell D.A."/>
            <person name="Ko C."/>
            <person name="Atanasova N."/>
            <person name="Osterlund E."/>
            <person name="Oksanen H.M."/>
            <person name="Bamford D.H."/>
            <person name="Hatfull G.F."/>
            <person name="Roine E."/>
            <person name="Hendrix R.W."/>
        </authorList>
    </citation>
    <scope>NUCLEOTIDE SEQUENCE [LARGE SCALE GENOMIC DNA]</scope>
</reference>
<dbReference type="RefSeq" id="YP_008059302.1">
    <property type="nucleotide sequence ID" value="NC_021328.1"/>
</dbReference>
<gene>
    <name evidence="1" type="primary">126</name>
    <name evidence="1" type="ORF">HGTV1_126</name>
</gene>
<dbReference type="GO" id="GO:0016740">
    <property type="term" value="F:transferase activity"/>
    <property type="evidence" value="ECO:0007669"/>
    <property type="project" value="UniProtKB-KW"/>
</dbReference>